<evidence type="ECO:0000313" key="5">
    <source>
        <dbReference type="EMBL" id="OGY65878.1"/>
    </source>
</evidence>
<organism evidence="5 6">
    <name type="scientific">Candidatus Harrisonbacteria bacterium RIFCSPLOWO2_01_FULL_44_18</name>
    <dbReference type="NCBI Taxonomy" id="1798407"/>
    <lineage>
        <taxon>Bacteria</taxon>
        <taxon>Candidatus Harrisoniibacteriota</taxon>
    </lineage>
</organism>
<feature type="region of interest" description="Disordered" evidence="4">
    <location>
        <begin position="102"/>
        <end position="152"/>
    </location>
</feature>
<dbReference type="CDD" id="cd04496">
    <property type="entry name" value="SSB_OBF"/>
    <property type="match status" value="1"/>
</dbReference>
<reference evidence="5 6" key="1">
    <citation type="journal article" date="2016" name="Nat. Commun.">
        <title>Thousands of microbial genomes shed light on interconnected biogeochemical processes in an aquifer system.</title>
        <authorList>
            <person name="Anantharaman K."/>
            <person name="Brown C.T."/>
            <person name="Hug L.A."/>
            <person name="Sharon I."/>
            <person name="Castelle C.J."/>
            <person name="Probst A.J."/>
            <person name="Thomas B.C."/>
            <person name="Singh A."/>
            <person name="Wilkins M.J."/>
            <person name="Karaoz U."/>
            <person name="Brodie E.L."/>
            <person name="Williams K.H."/>
            <person name="Hubbard S.S."/>
            <person name="Banfield J.F."/>
        </authorList>
    </citation>
    <scope>NUCLEOTIDE SEQUENCE [LARGE SCALE GENOMIC DNA]</scope>
</reference>
<protein>
    <recommendedName>
        <fullName evidence="2 3">Single-stranded DNA-binding protein</fullName>
        <shortName evidence="2">SSB</shortName>
    </recommendedName>
</protein>
<dbReference type="InterPro" id="IPR011344">
    <property type="entry name" value="ssDNA-bd"/>
</dbReference>
<dbReference type="PANTHER" id="PTHR10302:SF27">
    <property type="entry name" value="SINGLE-STRANDED DNA-BINDING PROTEIN"/>
    <property type="match status" value="1"/>
</dbReference>
<dbReference type="Proteomes" id="UP000177942">
    <property type="component" value="Unassembled WGS sequence"/>
</dbReference>
<dbReference type="HAMAP" id="MF_00984">
    <property type="entry name" value="SSB"/>
    <property type="match status" value="1"/>
</dbReference>
<dbReference type="PANTHER" id="PTHR10302">
    <property type="entry name" value="SINGLE-STRANDED DNA-BINDING PROTEIN"/>
    <property type="match status" value="1"/>
</dbReference>
<dbReference type="PIRSF" id="PIRSF002070">
    <property type="entry name" value="SSB"/>
    <property type="match status" value="1"/>
</dbReference>
<evidence type="ECO:0000313" key="6">
    <source>
        <dbReference type="Proteomes" id="UP000177942"/>
    </source>
</evidence>
<dbReference type="EMBL" id="MHJJ01000006">
    <property type="protein sequence ID" value="OGY65878.1"/>
    <property type="molecule type" value="Genomic_DNA"/>
</dbReference>
<comment type="caution">
    <text evidence="2">Lacks conserved residue(s) required for the propagation of feature annotation.</text>
</comment>
<evidence type="ECO:0000256" key="4">
    <source>
        <dbReference type="SAM" id="MobiDB-lite"/>
    </source>
</evidence>
<name>A0A1G1ZMI6_9BACT</name>
<comment type="subunit">
    <text evidence="2">Homotetramer.</text>
</comment>
<evidence type="ECO:0000256" key="2">
    <source>
        <dbReference type="HAMAP-Rule" id="MF_00984"/>
    </source>
</evidence>
<feature type="compositionally biased region" description="Basic and acidic residues" evidence="4">
    <location>
        <begin position="120"/>
        <end position="131"/>
    </location>
</feature>
<dbReference type="InterPro" id="IPR000424">
    <property type="entry name" value="Primosome_PriB/ssb"/>
</dbReference>
<dbReference type="STRING" id="1798407.A3A16_02340"/>
<feature type="compositionally biased region" description="Low complexity" evidence="4">
    <location>
        <begin position="106"/>
        <end position="119"/>
    </location>
</feature>
<dbReference type="GO" id="GO:0003697">
    <property type="term" value="F:single-stranded DNA binding"/>
    <property type="evidence" value="ECO:0007669"/>
    <property type="project" value="UniProtKB-UniRule"/>
</dbReference>
<evidence type="ECO:0000256" key="1">
    <source>
        <dbReference type="ARBA" id="ARBA00023125"/>
    </source>
</evidence>
<accession>A0A1G1ZMI6</accession>
<dbReference type="AlphaFoldDB" id="A0A1G1ZMI6"/>
<evidence type="ECO:0000256" key="3">
    <source>
        <dbReference type="PIRNR" id="PIRNR002070"/>
    </source>
</evidence>
<gene>
    <name evidence="5" type="ORF">A3A16_02340</name>
</gene>
<comment type="caution">
    <text evidence="5">The sequence shown here is derived from an EMBL/GenBank/DDBJ whole genome shotgun (WGS) entry which is preliminary data.</text>
</comment>
<dbReference type="Pfam" id="PF00436">
    <property type="entry name" value="SSB"/>
    <property type="match status" value="1"/>
</dbReference>
<proteinExistence type="inferred from homology"/>
<sequence>MNLNKVFILGRLTADPQLRTTSGGQSVASFSVATNRVWTDKAGAKQESVEFHNVVVWARQAEIASQFLKKGSLVLIEGRLQTRSWEDKQGQSRKTTEIVAERMQLGPRPGGARSASSSEAARDGAAEDAKQSGEVPTINLDEEEVKAEDLPF</sequence>
<keyword evidence="1 2" id="KW-0238">DNA-binding</keyword>
<dbReference type="SUPFAM" id="SSF50249">
    <property type="entry name" value="Nucleic acid-binding proteins"/>
    <property type="match status" value="1"/>
</dbReference>
<dbReference type="PROSITE" id="PS50935">
    <property type="entry name" value="SSB"/>
    <property type="match status" value="1"/>
</dbReference>
<dbReference type="NCBIfam" id="TIGR00621">
    <property type="entry name" value="ssb"/>
    <property type="match status" value="1"/>
</dbReference>
<dbReference type="GO" id="GO:0006260">
    <property type="term" value="P:DNA replication"/>
    <property type="evidence" value="ECO:0007669"/>
    <property type="project" value="InterPro"/>
</dbReference>
<dbReference type="GO" id="GO:0009295">
    <property type="term" value="C:nucleoid"/>
    <property type="evidence" value="ECO:0007669"/>
    <property type="project" value="TreeGrafter"/>
</dbReference>
<dbReference type="InterPro" id="IPR012340">
    <property type="entry name" value="NA-bd_OB-fold"/>
</dbReference>
<dbReference type="Gene3D" id="2.40.50.140">
    <property type="entry name" value="Nucleic acid-binding proteins"/>
    <property type="match status" value="1"/>
</dbReference>